<dbReference type="Proteomes" id="UP000754883">
    <property type="component" value="Unassembled WGS sequence"/>
</dbReference>
<comment type="caution">
    <text evidence="2">The sequence shown here is derived from an EMBL/GenBank/DDBJ whole genome shotgun (WGS) entry which is preliminary data.</text>
</comment>
<evidence type="ECO:0000256" key="1">
    <source>
        <dbReference type="SAM" id="Phobius"/>
    </source>
</evidence>
<keyword evidence="1" id="KW-0472">Membrane</keyword>
<reference evidence="3" key="1">
    <citation type="submission" date="2019-06" db="EMBL/GenBank/DDBJ databases">
        <authorList>
            <person name="Broberg M."/>
        </authorList>
    </citation>
    <scope>NUCLEOTIDE SEQUENCE [LARGE SCALE GENOMIC DNA]</scope>
</reference>
<name>A0A9N9UVX9_9HYPO</name>
<keyword evidence="1" id="KW-0812">Transmembrane</keyword>
<keyword evidence="3" id="KW-1185">Reference proteome</keyword>
<evidence type="ECO:0000313" key="3">
    <source>
        <dbReference type="Proteomes" id="UP000754883"/>
    </source>
</evidence>
<dbReference type="EMBL" id="CABFNO020001568">
    <property type="protein sequence ID" value="CAH0004761.1"/>
    <property type="molecule type" value="Genomic_DNA"/>
</dbReference>
<dbReference type="AlphaFoldDB" id="A0A9N9UVX9"/>
<sequence length="61" mass="6762">MAAIKPLVARELVALAKRSNWAAENKGVMVVFCIVGVVAIFLIGLWIYKAMLKRRNAKATF</sequence>
<accession>A0A9N9UVX9</accession>
<feature type="transmembrane region" description="Helical" evidence="1">
    <location>
        <begin position="27"/>
        <end position="48"/>
    </location>
</feature>
<evidence type="ECO:0000313" key="2">
    <source>
        <dbReference type="EMBL" id="CAH0004761.1"/>
    </source>
</evidence>
<gene>
    <name evidence="2" type="ORF">CBYS24578_00005682</name>
</gene>
<organism evidence="2 3">
    <name type="scientific">Clonostachys byssicola</name>
    <dbReference type="NCBI Taxonomy" id="160290"/>
    <lineage>
        <taxon>Eukaryota</taxon>
        <taxon>Fungi</taxon>
        <taxon>Dikarya</taxon>
        <taxon>Ascomycota</taxon>
        <taxon>Pezizomycotina</taxon>
        <taxon>Sordariomycetes</taxon>
        <taxon>Hypocreomycetidae</taxon>
        <taxon>Hypocreales</taxon>
        <taxon>Bionectriaceae</taxon>
        <taxon>Clonostachys</taxon>
    </lineage>
</organism>
<keyword evidence="1" id="KW-1133">Transmembrane helix</keyword>
<proteinExistence type="predicted"/>
<reference evidence="2 3" key="2">
    <citation type="submission" date="2021-10" db="EMBL/GenBank/DDBJ databases">
        <authorList>
            <person name="Piombo E."/>
        </authorList>
    </citation>
    <scope>NUCLEOTIDE SEQUENCE [LARGE SCALE GENOMIC DNA]</scope>
</reference>
<protein>
    <submittedName>
        <fullName evidence="2">Uncharacterized protein</fullName>
    </submittedName>
</protein>